<organism evidence="2 3">
    <name type="scientific">Tigriopus californicus</name>
    <name type="common">Marine copepod</name>
    <dbReference type="NCBI Taxonomy" id="6832"/>
    <lineage>
        <taxon>Eukaryota</taxon>
        <taxon>Metazoa</taxon>
        <taxon>Ecdysozoa</taxon>
        <taxon>Arthropoda</taxon>
        <taxon>Crustacea</taxon>
        <taxon>Multicrustacea</taxon>
        <taxon>Hexanauplia</taxon>
        <taxon>Copepoda</taxon>
        <taxon>Harpacticoida</taxon>
        <taxon>Harpacticidae</taxon>
        <taxon>Tigriopus</taxon>
    </lineage>
</organism>
<gene>
    <name evidence="2" type="ORF">TCAL_09438</name>
</gene>
<protein>
    <recommendedName>
        <fullName evidence="4">Corticotropin-releasing factor domain-containing protein</fullName>
    </recommendedName>
</protein>
<evidence type="ECO:0000313" key="3">
    <source>
        <dbReference type="Proteomes" id="UP000318571"/>
    </source>
</evidence>
<keyword evidence="1" id="KW-0732">Signal</keyword>
<feature type="chain" id="PRO_5021698195" description="Corticotropin-releasing factor domain-containing protein" evidence="1">
    <location>
        <begin position="34"/>
        <end position="224"/>
    </location>
</feature>
<feature type="signal peptide" evidence="1">
    <location>
        <begin position="1"/>
        <end position="33"/>
    </location>
</feature>
<evidence type="ECO:0000256" key="1">
    <source>
        <dbReference type="SAM" id="SignalP"/>
    </source>
</evidence>
<dbReference type="AlphaFoldDB" id="A0A553PPB4"/>
<dbReference type="EMBL" id="VCGU01000002">
    <property type="protein sequence ID" value="TRY79528.1"/>
    <property type="molecule type" value="Genomic_DNA"/>
</dbReference>
<evidence type="ECO:0000313" key="2">
    <source>
        <dbReference type="EMBL" id="TRY79528.1"/>
    </source>
</evidence>
<evidence type="ECO:0008006" key="4">
    <source>
        <dbReference type="Google" id="ProtNLM"/>
    </source>
</evidence>
<reference evidence="2 3" key="1">
    <citation type="journal article" date="2018" name="Nat. Ecol. Evol.">
        <title>Genomic signatures of mitonuclear coevolution across populations of Tigriopus californicus.</title>
        <authorList>
            <person name="Barreto F.S."/>
            <person name="Watson E.T."/>
            <person name="Lima T.G."/>
            <person name="Willett C.S."/>
            <person name="Edmands S."/>
            <person name="Li W."/>
            <person name="Burton R.S."/>
        </authorList>
    </citation>
    <scope>NUCLEOTIDE SEQUENCE [LARGE SCALE GENOMIC DNA]</scope>
    <source>
        <strain evidence="2 3">San Diego</strain>
    </source>
</reference>
<keyword evidence="3" id="KW-1185">Reference proteome</keyword>
<sequence>MKTATSGGRWAHELKTHLGLVLVCMVVIPGTLASAKDNGINWRDPSQVRASLEDPHHRQGKFFALRGKRSLTLEAIESLNNEREGRSGPVEHLLRGRKDSFNHLMRGKKSEMDHLLRGRRSEMDHLLRGRRSEMDHLLRGKKSEMDHLLRGRRSEMDHLLRGRRSGVDHLLRGKKSGQLSEEYERLIRSEMQHLLRGKKSSDYLDYEPAMEMELPIISVEYVNK</sequence>
<proteinExistence type="predicted"/>
<name>A0A553PPB4_TIGCA</name>
<accession>A0A553PPB4</accession>
<comment type="caution">
    <text evidence="2">The sequence shown here is derived from an EMBL/GenBank/DDBJ whole genome shotgun (WGS) entry which is preliminary data.</text>
</comment>
<dbReference type="Proteomes" id="UP000318571">
    <property type="component" value="Chromosome 6"/>
</dbReference>